<dbReference type="PROSITE" id="PS01124">
    <property type="entry name" value="HTH_ARAC_FAMILY_2"/>
    <property type="match status" value="1"/>
</dbReference>
<dbReference type="RefSeq" id="WP_005455479.1">
    <property type="nucleotide sequence ID" value="NZ_CM001440.1"/>
</dbReference>
<keyword evidence="7" id="KW-1185">Reference proteome</keyword>
<evidence type="ECO:0000256" key="4">
    <source>
        <dbReference type="SAM" id="MobiDB-lite"/>
    </source>
</evidence>
<dbReference type="eggNOG" id="COG2207">
    <property type="taxonomic scope" value="Bacteria"/>
</dbReference>
<dbReference type="OrthoDB" id="9799345at2"/>
<dbReference type="STRING" id="882082.SaccyDRAFT_1788"/>
<accession>H5XI56</accession>
<dbReference type="PANTHER" id="PTHR46796:SF6">
    <property type="entry name" value="ARAC SUBFAMILY"/>
    <property type="match status" value="1"/>
</dbReference>
<feature type="compositionally biased region" description="Low complexity" evidence="4">
    <location>
        <begin position="333"/>
        <end position="349"/>
    </location>
</feature>
<evidence type="ECO:0000259" key="5">
    <source>
        <dbReference type="PROSITE" id="PS01124"/>
    </source>
</evidence>
<dbReference type="AlphaFoldDB" id="H5XI56"/>
<evidence type="ECO:0000313" key="6">
    <source>
        <dbReference type="EMBL" id="EHR60686.1"/>
    </source>
</evidence>
<feature type="region of interest" description="Disordered" evidence="4">
    <location>
        <begin position="1"/>
        <end position="24"/>
    </location>
</feature>
<protein>
    <submittedName>
        <fullName evidence="6">DNA-binding domain-containing protein, AraC-type</fullName>
    </submittedName>
</protein>
<sequence>MAERELPSKGNVTNQAGPAAPNDPETVTQVEVHHLTPNSSLRQRDLPLDTMRVWTMSFGPVVLRRTRRLIEQSNPETYNVVVLRRGLLRRVDNATEVTYGPGDLHVNDSSLPFRLDAHGASTISCVGVEAPKALLPLPRDRARSLIGRRVSAREGLGGLLTTVLDRVIADHVSYRNTDAPRVAVVLRDLLAGLFTQVLEDEKQYVPAEVHRRNLLLRMRTFIDQHLSDPELGPRLVADAHHVSTSHVHRLFGADGTTVAGWIRARRLERARRDLSDPAMNSVPVHHIAARWGFSHHAAFTRAFRAAYGVAPRDLRREALPRSTRTERQTIGESASTTSTTFPASMVPRR</sequence>
<gene>
    <name evidence="6" type="ORF">SaccyDRAFT_1788</name>
</gene>
<dbReference type="Proteomes" id="UP000002791">
    <property type="component" value="Chromosome"/>
</dbReference>
<name>H5XI56_9PSEU</name>
<keyword evidence="2 6" id="KW-0238">DNA-binding</keyword>
<dbReference type="Gene3D" id="1.10.10.60">
    <property type="entry name" value="Homeodomain-like"/>
    <property type="match status" value="1"/>
</dbReference>
<evidence type="ECO:0000313" key="7">
    <source>
        <dbReference type="Proteomes" id="UP000002791"/>
    </source>
</evidence>
<dbReference type="GO" id="GO:0003700">
    <property type="term" value="F:DNA-binding transcription factor activity"/>
    <property type="evidence" value="ECO:0007669"/>
    <property type="project" value="InterPro"/>
</dbReference>
<dbReference type="SMART" id="SM00342">
    <property type="entry name" value="HTH_ARAC"/>
    <property type="match status" value="1"/>
</dbReference>
<dbReference type="EMBL" id="CM001440">
    <property type="protein sequence ID" value="EHR60686.1"/>
    <property type="molecule type" value="Genomic_DNA"/>
</dbReference>
<dbReference type="InterPro" id="IPR009057">
    <property type="entry name" value="Homeodomain-like_sf"/>
</dbReference>
<evidence type="ECO:0000256" key="1">
    <source>
        <dbReference type="ARBA" id="ARBA00023015"/>
    </source>
</evidence>
<dbReference type="GO" id="GO:0043565">
    <property type="term" value="F:sequence-specific DNA binding"/>
    <property type="evidence" value="ECO:0007669"/>
    <property type="project" value="InterPro"/>
</dbReference>
<feature type="region of interest" description="Disordered" evidence="4">
    <location>
        <begin position="317"/>
        <end position="349"/>
    </location>
</feature>
<reference evidence="6 7" key="1">
    <citation type="submission" date="2011-11" db="EMBL/GenBank/DDBJ databases">
        <title>The Noncontiguous Finished sequence of Saccharomonospora cyanea NA-134.</title>
        <authorList>
            <consortium name="US DOE Joint Genome Institute"/>
            <person name="Lucas S."/>
            <person name="Han J."/>
            <person name="Lapidus A."/>
            <person name="Cheng J.-F."/>
            <person name="Goodwin L."/>
            <person name="Pitluck S."/>
            <person name="Peters L."/>
            <person name="Ovchinnikova G."/>
            <person name="Lu M."/>
            <person name="Detter J.C."/>
            <person name="Han C."/>
            <person name="Tapia R."/>
            <person name="Land M."/>
            <person name="Hauser L."/>
            <person name="Kyrpides N."/>
            <person name="Ivanova N."/>
            <person name="Pagani I."/>
            <person name="Brambilla E.-M."/>
            <person name="Klenk H.-P."/>
            <person name="Woyke T."/>
        </authorList>
    </citation>
    <scope>NUCLEOTIDE SEQUENCE [LARGE SCALE GENOMIC DNA]</scope>
    <source>
        <strain evidence="6 7">NA-134</strain>
    </source>
</reference>
<dbReference type="InterPro" id="IPR018060">
    <property type="entry name" value="HTH_AraC"/>
</dbReference>
<dbReference type="SUPFAM" id="SSF46689">
    <property type="entry name" value="Homeodomain-like"/>
    <property type="match status" value="1"/>
</dbReference>
<evidence type="ECO:0000256" key="2">
    <source>
        <dbReference type="ARBA" id="ARBA00023125"/>
    </source>
</evidence>
<dbReference type="InterPro" id="IPR050204">
    <property type="entry name" value="AraC_XylS_family_regulators"/>
</dbReference>
<evidence type="ECO:0000256" key="3">
    <source>
        <dbReference type="ARBA" id="ARBA00023163"/>
    </source>
</evidence>
<keyword evidence="3" id="KW-0804">Transcription</keyword>
<organism evidence="6 7">
    <name type="scientific">Saccharomonospora cyanea NA-134</name>
    <dbReference type="NCBI Taxonomy" id="882082"/>
    <lineage>
        <taxon>Bacteria</taxon>
        <taxon>Bacillati</taxon>
        <taxon>Actinomycetota</taxon>
        <taxon>Actinomycetes</taxon>
        <taxon>Pseudonocardiales</taxon>
        <taxon>Pseudonocardiaceae</taxon>
        <taxon>Saccharomonospora</taxon>
    </lineage>
</organism>
<keyword evidence="1" id="KW-0805">Transcription regulation</keyword>
<dbReference type="HOGENOM" id="CLU_049704_1_1_11"/>
<feature type="compositionally biased region" description="Basic and acidic residues" evidence="4">
    <location>
        <begin position="317"/>
        <end position="329"/>
    </location>
</feature>
<dbReference type="Pfam" id="PF12833">
    <property type="entry name" value="HTH_18"/>
    <property type="match status" value="1"/>
</dbReference>
<proteinExistence type="predicted"/>
<dbReference type="PANTHER" id="PTHR46796">
    <property type="entry name" value="HTH-TYPE TRANSCRIPTIONAL ACTIVATOR RHAS-RELATED"/>
    <property type="match status" value="1"/>
</dbReference>
<feature type="domain" description="HTH araC/xylS-type" evidence="5">
    <location>
        <begin position="216"/>
        <end position="317"/>
    </location>
</feature>